<dbReference type="OrthoDB" id="5244622at2759"/>
<accession>A0A9W9S9A1</accession>
<dbReference type="GeneID" id="81461913"/>
<name>A0A9W9S9A1_9EURO</name>
<organism evidence="1 2">
    <name type="scientific">Penicillium concentricum</name>
    <dbReference type="NCBI Taxonomy" id="293559"/>
    <lineage>
        <taxon>Eukaryota</taxon>
        <taxon>Fungi</taxon>
        <taxon>Dikarya</taxon>
        <taxon>Ascomycota</taxon>
        <taxon>Pezizomycotina</taxon>
        <taxon>Eurotiomycetes</taxon>
        <taxon>Eurotiomycetidae</taxon>
        <taxon>Eurotiales</taxon>
        <taxon>Aspergillaceae</taxon>
        <taxon>Penicillium</taxon>
    </lineage>
</organism>
<dbReference type="RefSeq" id="XP_056578980.1">
    <property type="nucleotide sequence ID" value="XM_056722730.1"/>
</dbReference>
<evidence type="ECO:0000313" key="1">
    <source>
        <dbReference type="EMBL" id="KAJ5372994.1"/>
    </source>
</evidence>
<dbReference type="EMBL" id="JAPZBT010000002">
    <property type="protein sequence ID" value="KAJ5372994.1"/>
    <property type="molecule type" value="Genomic_DNA"/>
</dbReference>
<reference evidence="1" key="1">
    <citation type="submission" date="2022-12" db="EMBL/GenBank/DDBJ databases">
        <authorList>
            <person name="Petersen C."/>
        </authorList>
    </citation>
    <scope>NUCLEOTIDE SEQUENCE</scope>
    <source>
        <strain evidence="1">IBT 3081</strain>
    </source>
</reference>
<reference evidence="1" key="2">
    <citation type="journal article" date="2023" name="IMA Fungus">
        <title>Comparative genomic study of the Penicillium genus elucidates a diverse pangenome and 15 lateral gene transfer events.</title>
        <authorList>
            <person name="Petersen C."/>
            <person name="Sorensen T."/>
            <person name="Nielsen M.R."/>
            <person name="Sondergaard T.E."/>
            <person name="Sorensen J.L."/>
            <person name="Fitzpatrick D.A."/>
            <person name="Frisvad J.C."/>
            <person name="Nielsen K.L."/>
        </authorList>
    </citation>
    <scope>NUCLEOTIDE SEQUENCE</scope>
    <source>
        <strain evidence="1">IBT 3081</strain>
    </source>
</reference>
<protein>
    <submittedName>
        <fullName evidence="1">Uncharacterized protein</fullName>
    </submittedName>
</protein>
<dbReference type="Proteomes" id="UP001147752">
    <property type="component" value="Unassembled WGS sequence"/>
</dbReference>
<proteinExistence type="predicted"/>
<gene>
    <name evidence="1" type="ORF">N7517_005000</name>
</gene>
<keyword evidence="2" id="KW-1185">Reference proteome</keyword>
<sequence length="182" mass="19586">MSASMEADLMSSSIEELSYPALLPEKNIAVRSVPAKLEPELRIKPAQVTTAKSTQGGPLTIRWANGLEDIRDVADAIPLHSITLYPLERLLLNRDYRLPLSQFGLRYIPEPASGESHMRTTKVVGLPAHTTIGQVLASVHGGPVFSAVMCDTVAVTSPFAAMVLISSKHDICPKNTSGLSLL</sequence>
<comment type="caution">
    <text evidence="1">The sequence shown here is derived from an EMBL/GenBank/DDBJ whole genome shotgun (WGS) entry which is preliminary data.</text>
</comment>
<dbReference type="AlphaFoldDB" id="A0A9W9S9A1"/>
<evidence type="ECO:0000313" key="2">
    <source>
        <dbReference type="Proteomes" id="UP001147752"/>
    </source>
</evidence>